<dbReference type="EMBL" id="BLLK01000045">
    <property type="protein sequence ID" value="GFH52337.1"/>
    <property type="molecule type" value="Genomic_DNA"/>
</dbReference>
<dbReference type="AlphaFoldDB" id="A0AAD3H6E6"/>
<dbReference type="Proteomes" id="UP001054902">
    <property type="component" value="Unassembled WGS sequence"/>
</dbReference>
<feature type="chain" id="PRO_5042065947" evidence="2">
    <location>
        <begin position="20"/>
        <end position="325"/>
    </location>
</feature>
<evidence type="ECO:0000313" key="3">
    <source>
        <dbReference type="EMBL" id="GFH52337.1"/>
    </source>
</evidence>
<name>A0AAD3H6E6_9STRA</name>
<feature type="region of interest" description="Disordered" evidence="1">
    <location>
        <begin position="62"/>
        <end position="90"/>
    </location>
</feature>
<organism evidence="3 4">
    <name type="scientific">Chaetoceros tenuissimus</name>
    <dbReference type="NCBI Taxonomy" id="426638"/>
    <lineage>
        <taxon>Eukaryota</taxon>
        <taxon>Sar</taxon>
        <taxon>Stramenopiles</taxon>
        <taxon>Ochrophyta</taxon>
        <taxon>Bacillariophyta</taxon>
        <taxon>Coscinodiscophyceae</taxon>
        <taxon>Chaetocerotophycidae</taxon>
        <taxon>Chaetocerotales</taxon>
        <taxon>Chaetocerotaceae</taxon>
        <taxon>Chaetoceros</taxon>
    </lineage>
</organism>
<keyword evidence="4" id="KW-1185">Reference proteome</keyword>
<gene>
    <name evidence="3" type="ORF">CTEN210_08813</name>
</gene>
<evidence type="ECO:0000256" key="1">
    <source>
        <dbReference type="SAM" id="MobiDB-lite"/>
    </source>
</evidence>
<evidence type="ECO:0000313" key="4">
    <source>
        <dbReference type="Proteomes" id="UP001054902"/>
    </source>
</evidence>
<reference evidence="3 4" key="1">
    <citation type="journal article" date="2021" name="Sci. Rep.">
        <title>The genome of the diatom Chaetoceros tenuissimus carries an ancient integrated fragment of an extant virus.</title>
        <authorList>
            <person name="Hongo Y."/>
            <person name="Kimura K."/>
            <person name="Takaki Y."/>
            <person name="Yoshida Y."/>
            <person name="Baba S."/>
            <person name="Kobayashi G."/>
            <person name="Nagasaki K."/>
            <person name="Hano T."/>
            <person name="Tomaru Y."/>
        </authorList>
    </citation>
    <scope>NUCLEOTIDE SEQUENCE [LARGE SCALE GENOMIC DNA]</scope>
    <source>
        <strain evidence="3 4">NIES-3715</strain>
    </source>
</reference>
<keyword evidence="2" id="KW-0732">Signal</keyword>
<accession>A0AAD3H6E6</accession>
<protein>
    <submittedName>
        <fullName evidence="3">Uncharacterized protein</fullName>
    </submittedName>
</protein>
<sequence length="325" mass="35499">MRMHVPTLFLLLSVGSTEGAFAPTPLSIEKATSSTPTSLAMKKKTEEDMLNSLDGKSRTFVLRQKSSPSENKPGFKNPFPEIFQSKEKQTSTGVRIKEVNTMEKKRTPLSKESYLADVLGEDLANDPVVAAALADAASNTKSDVATTKTFQLTKAQDQAVEAVKKQAKKELTAAELFESSKALIVGLLSGGVAVTPVAFLHDYYFPGKTIPNGIAQWEFDTDTGSLAAALFAVIYRFSIREGEESNELLPLFVISSFVLVRTLSRVRVSYYCDAIPLNCGAPFGYFDFAMSQQALFSGLESLFLFGAAASAMDYCYKKGFISRYK</sequence>
<evidence type="ECO:0000256" key="2">
    <source>
        <dbReference type="SAM" id="SignalP"/>
    </source>
</evidence>
<comment type="caution">
    <text evidence="3">The sequence shown here is derived from an EMBL/GenBank/DDBJ whole genome shotgun (WGS) entry which is preliminary data.</text>
</comment>
<feature type="signal peptide" evidence="2">
    <location>
        <begin position="1"/>
        <end position="19"/>
    </location>
</feature>
<proteinExistence type="predicted"/>